<feature type="domain" description="BRICHOS" evidence="7">
    <location>
        <begin position="16"/>
        <end position="113"/>
    </location>
</feature>
<evidence type="ECO:0000256" key="1">
    <source>
        <dbReference type="ARBA" id="ARBA00004613"/>
    </source>
</evidence>
<dbReference type="Gene3D" id="3.30.390.150">
    <property type="match status" value="1"/>
</dbReference>
<reference evidence="8 9" key="1">
    <citation type="submission" date="2019-09" db="EMBL/GenBank/DDBJ databases">
        <title>Bird 10,000 Genomes (B10K) Project - Family phase.</title>
        <authorList>
            <person name="Zhang G."/>
        </authorList>
    </citation>
    <scope>NUCLEOTIDE SEQUENCE [LARGE SCALE GENOMIC DNA]</scope>
    <source>
        <strain evidence="8">B10K-DU-001-47</strain>
        <tissue evidence="8">Muscle</tissue>
    </source>
</reference>
<sequence>TMTVHNEHQIAEVHVRSGLYSSDSIFDYTHGYVATRLLSRRACFIMKINREYIPNLQDMGRLAFERKTMKTMYSPNNVWVQFRPGHSMLGTMKNWLLYGKPIEQLCRGLPLYE</sequence>
<dbReference type="AlphaFoldDB" id="A0A7L0AYN2"/>
<evidence type="ECO:0000256" key="4">
    <source>
        <dbReference type="ARBA" id="ARBA00023157"/>
    </source>
</evidence>
<name>A0A7L0AYN2_9AVES</name>
<keyword evidence="4" id="KW-1015">Disulfide bond</keyword>
<dbReference type="InterPro" id="IPR007084">
    <property type="entry name" value="BRICHOS_dom"/>
</dbReference>
<dbReference type="Pfam" id="PF04089">
    <property type="entry name" value="BRICHOS"/>
    <property type="match status" value="1"/>
</dbReference>
<dbReference type="PANTHER" id="PTHR16483">
    <property type="entry name" value="GASTROKINE 1"/>
    <property type="match status" value="1"/>
</dbReference>
<evidence type="ECO:0000313" key="8">
    <source>
        <dbReference type="EMBL" id="NXJ38590.1"/>
    </source>
</evidence>
<dbReference type="PROSITE" id="PS50869">
    <property type="entry name" value="BRICHOS"/>
    <property type="match status" value="1"/>
</dbReference>
<dbReference type="InterPro" id="IPR051772">
    <property type="entry name" value="Gastrokine"/>
</dbReference>
<dbReference type="SMART" id="SM01039">
    <property type="entry name" value="BRICHOS"/>
    <property type="match status" value="1"/>
</dbReference>
<dbReference type="FunFam" id="3.30.390.150:FF:000004">
    <property type="entry name" value="Gastrokine 2"/>
    <property type="match status" value="1"/>
</dbReference>
<evidence type="ECO:0000256" key="6">
    <source>
        <dbReference type="ARBA" id="ARBA00079996"/>
    </source>
</evidence>
<dbReference type="EMBL" id="VXAE01010637">
    <property type="protein sequence ID" value="NXJ38590.1"/>
    <property type="molecule type" value="Genomic_DNA"/>
</dbReference>
<gene>
    <name evidence="8" type="primary">Gkn2</name>
    <name evidence="8" type="ORF">CICMAG_R01463</name>
</gene>
<evidence type="ECO:0000313" key="9">
    <source>
        <dbReference type="Proteomes" id="UP000537039"/>
    </source>
</evidence>
<keyword evidence="3" id="KW-0732">Signal</keyword>
<evidence type="ECO:0000256" key="2">
    <source>
        <dbReference type="ARBA" id="ARBA00022525"/>
    </source>
</evidence>
<evidence type="ECO:0000256" key="3">
    <source>
        <dbReference type="ARBA" id="ARBA00022729"/>
    </source>
</evidence>
<comment type="subcellular location">
    <subcellularLocation>
        <location evidence="1">Secreted</location>
    </subcellularLocation>
</comment>
<keyword evidence="2" id="KW-0964">Secreted</keyword>
<feature type="non-terminal residue" evidence="8">
    <location>
        <position position="1"/>
    </location>
</feature>
<organism evidence="8 9">
    <name type="scientific">Ciconia maguari</name>
    <dbReference type="NCBI Taxonomy" id="52777"/>
    <lineage>
        <taxon>Eukaryota</taxon>
        <taxon>Metazoa</taxon>
        <taxon>Chordata</taxon>
        <taxon>Craniata</taxon>
        <taxon>Vertebrata</taxon>
        <taxon>Euteleostomi</taxon>
        <taxon>Archelosauria</taxon>
        <taxon>Archosauria</taxon>
        <taxon>Dinosauria</taxon>
        <taxon>Saurischia</taxon>
        <taxon>Theropoda</taxon>
        <taxon>Coelurosauria</taxon>
        <taxon>Aves</taxon>
        <taxon>Neognathae</taxon>
        <taxon>Neoaves</taxon>
        <taxon>Aequornithes</taxon>
        <taxon>Ciconiiformes</taxon>
        <taxon>Ciconiidae</taxon>
        <taxon>Ciconia</taxon>
    </lineage>
</organism>
<accession>A0A7L0AYN2</accession>
<evidence type="ECO:0000259" key="7">
    <source>
        <dbReference type="PROSITE" id="PS50869"/>
    </source>
</evidence>
<dbReference type="Proteomes" id="UP000537039">
    <property type="component" value="Unassembled WGS sequence"/>
</dbReference>
<feature type="non-terminal residue" evidence="8">
    <location>
        <position position="113"/>
    </location>
</feature>
<keyword evidence="9" id="KW-1185">Reference proteome</keyword>
<proteinExistence type="predicted"/>
<evidence type="ECO:0000256" key="5">
    <source>
        <dbReference type="ARBA" id="ARBA00070177"/>
    </source>
</evidence>
<comment type="caution">
    <text evidence="8">The sequence shown here is derived from an EMBL/GenBank/DDBJ whole genome shotgun (WGS) entry which is preliminary data.</text>
</comment>
<protein>
    <recommendedName>
        <fullName evidence="5">Gastrokine-2</fullName>
    </recommendedName>
    <alternativeName>
        <fullName evidence="6">Blottin</fullName>
    </alternativeName>
</protein>
<dbReference type="GO" id="GO:0005576">
    <property type="term" value="C:extracellular region"/>
    <property type="evidence" value="ECO:0007669"/>
    <property type="project" value="UniProtKB-SubCell"/>
</dbReference>